<comment type="caution">
    <text evidence="1">The sequence shown here is derived from an EMBL/GenBank/DDBJ whole genome shotgun (WGS) entry which is preliminary data.</text>
</comment>
<name>A0A565CFV6_9BRAS</name>
<evidence type="ECO:0000313" key="2">
    <source>
        <dbReference type="Proteomes" id="UP000489600"/>
    </source>
</evidence>
<keyword evidence="2" id="KW-1185">Reference proteome</keyword>
<evidence type="ECO:0000313" key="1">
    <source>
        <dbReference type="EMBL" id="VVB12519.1"/>
    </source>
</evidence>
<dbReference type="EMBL" id="CABITT030000007">
    <property type="protein sequence ID" value="VVB12519.1"/>
    <property type="molecule type" value="Genomic_DNA"/>
</dbReference>
<proteinExistence type="predicted"/>
<gene>
    <name evidence="1" type="ORF">ANE_LOCUS22963</name>
</gene>
<protein>
    <submittedName>
        <fullName evidence="1">Uncharacterized protein</fullName>
    </submittedName>
</protein>
<organism evidence="1 2">
    <name type="scientific">Arabis nemorensis</name>
    <dbReference type="NCBI Taxonomy" id="586526"/>
    <lineage>
        <taxon>Eukaryota</taxon>
        <taxon>Viridiplantae</taxon>
        <taxon>Streptophyta</taxon>
        <taxon>Embryophyta</taxon>
        <taxon>Tracheophyta</taxon>
        <taxon>Spermatophyta</taxon>
        <taxon>Magnoliopsida</taxon>
        <taxon>eudicotyledons</taxon>
        <taxon>Gunneridae</taxon>
        <taxon>Pentapetalae</taxon>
        <taxon>rosids</taxon>
        <taxon>malvids</taxon>
        <taxon>Brassicales</taxon>
        <taxon>Brassicaceae</taxon>
        <taxon>Arabideae</taxon>
        <taxon>Arabis</taxon>
    </lineage>
</organism>
<reference evidence="1" key="1">
    <citation type="submission" date="2019-07" db="EMBL/GenBank/DDBJ databases">
        <authorList>
            <person name="Dittberner H."/>
        </authorList>
    </citation>
    <scope>NUCLEOTIDE SEQUENCE [LARGE SCALE GENOMIC DNA]</scope>
</reference>
<dbReference type="AlphaFoldDB" id="A0A565CFV6"/>
<sequence length="91" mass="10425">MSSSRAPQSSSTFVPVGSLRLRDIHKIFKDRKRTSHEERQTTVRVIWDINTCPLRDNDNGFVYNAASLRENINTALHHLSPNLHVEEISLV</sequence>
<accession>A0A565CFV6</accession>
<dbReference type="Proteomes" id="UP000489600">
    <property type="component" value="Unassembled WGS sequence"/>
</dbReference>